<dbReference type="SUPFAM" id="SSF53448">
    <property type="entry name" value="Nucleotide-diphospho-sugar transferases"/>
    <property type="match status" value="1"/>
</dbReference>
<dbReference type="PANTHER" id="PTHR43179:SF10">
    <property type="entry name" value="GLYCOSYL TRANSFERASE"/>
    <property type="match status" value="1"/>
</dbReference>
<dbReference type="PANTHER" id="PTHR43179">
    <property type="entry name" value="RHAMNOSYLTRANSFERASE WBBL"/>
    <property type="match status" value="1"/>
</dbReference>
<sequence>MDNNPYMQIVASIVLYRHTQADIEPTLASLLSEETVEKIVLVDNGGADWAAKLHHPRVDYIRAESNRGFGAGHNIAIKKYLKQSEYFLICNPDIRFHEGSVSALYHVARQNKYKFVSPSIVYSDGSKQFSCRLLPTPVNLFVRRFIPALAKDLDNKYELRNADFSKVFTVPSVSGCFMFLESDLLARLEGFDDRYFMYMEDIDLCRRALKYTDIIYYSDVTVTHLFKKGSYKSKYLLLQHILSSIKYFNKWGWFFDPLRRSKNKECLKSVPTRADT</sequence>
<evidence type="ECO:0000313" key="2">
    <source>
        <dbReference type="EMBL" id="MEY8771077.1"/>
    </source>
</evidence>
<gene>
    <name evidence="2" type="ORF">AB6T85_11655</name>
</gene>
<dbReference type="EC" id="2.4.-.-" evidence="2"/>
<dbReference type="InterPro" id="IPR029044">
    <property type="entry name" value="Nucleotide-diphossugar_trans"/>
</dbReference>
<keyword evidence="3" id="KW-1185">Reference proteome</keyword>
<evidence type="ECO:0000259" key="1">
    <source>
        <dbReference type="Pfam" id="PF00535"/>
    </source>
</evidence>
<name>A0ABV4E8D5_9GAMM</name>
<dbReference type="RefSeq" id="WP_253460095.1">
    <property type="nucleotide sequence ID" value="NZ_JBGFFX010000006.1"/>
</dbReference>
<dbReference type="InterPro" id="IPR001173">
    <property type="entry name" value="Glyco_trans_2-like"/>
</dbReference>
<proteinExistence type="predicted"/>
<dbReference type="Proteomes" id="UP001565243">
    <property type="component" value="Unassembled WGS sequence"/>
</dbReference>
<feature type="domain" description="Glycosyltransferase 2-like" evidence="1">
    <location>
        <begin position="18"/>
        <end position="129"/>
    </location>
</feature>
<accession>A0ABV4E8D5</accession>
<keyword evidence="2" id="KW-0808">Transferase</keyword>
<dbReference type="GO" id="GO:0016757">
    <property type="term" value="F:glycosyltransferase activity"/>
    <property type="evidence" value="ECO:0007669"/>
    <property type="project" value="UniProtKB-KW"/>
</dbReference>
<keyword evidence="2" id="KW-0328">Glycosyltransferase</keyword>
<dbReference type="Gene3D" id="3.90.550.10">
    <property type="entry name" value="Spore Coat Polysaccharide Biosynthesis Protein SpsA, Chain A"/>
    <property type="match status" value="1"/>
</dbReference>
<evidence type="ECO:0000313" key="3">
    <source>
        <dbReference type="Proteomes" id="UP001565243"/>
    </source>
</evidence>
<protein>
    <submittedName>
        <fullName evidence="2">Glycosyltransferase</fullName>
        <ecNumber evidence="2">2.4.-.-</ecNumber>
    </submittedName>
</protein>
<comment type="caution">
    <text evidence="2">The sequence shown here is derived from an EMBL/GenBank/DDBJ whole genome shotgun (WGS) entry which is preliminary data.</text>
</comment>
<dbReference type="EMBL" id="JBGFFX010000006">
    <property type="protein sequence ID" value="MEY8771077.1"/>
    <property type="molecule type" value="Genomic_DNA"/>
</dbReference>
<reference evidence="2 3" key="1">
    <citation type="submission" date="2024-07" db="EMBL/GenBank/DDBJ databases">
        <authorList>
            <person name="Hebao G."/>
        </authorList>
    </citation>
    <scope>NUCLEOTIDE SEQUENCE [LARGE SCALE GENOMIC DNA]</scope>
    <source>
        <strain evidence="2 3">ACCC 02193</strain>
    </source>
</reference>
<dbReference type="Pfam" id="PF00535">
    <property type="entry name" value="Glycos_transf_2"/>
    <property type="match status" value="1"/>
</dbReference>
<organism evidence="2 3">
    <name type="scientific">Erwinia aeris</name>
    <dbReference type="NCBI Taxonomy" id="3239803"/>
    <lineage>
        <taxon>Bacteria</taxon>
        <taxon>Pseudomonadati</taxon>
        <taxon>Pseudomonadota</taxon>
        <taxon>Gammaproteobacteria</taxon>
        <taxon>Enterobacterales</taxon>
        <taxon>Erwiniaceae</taxon>
        <taxon>Erwinia</taxon>
    </lineage>
</organism>